<evidence type="ECO:0000259" key="5">
    <source>
        <dbReference type="Pfam" id="PF02836"/>
    </source>
</evidence>
<dbReference type="Pfam" id="PF00703">
    <property type="entry name" value="Glyco_hydro_2"/>
    <property type="match status" value="1"/>
</dbReference>
<dbReference type="EMBL" id="BLZR01000001">
    <property type="protein sequence ID" value="GFP76980.1"/>
    <property type="molecule type" value="Genomic_DNA"/>
</dbReference>
<dbReference type="InterPro" id="IPR006102">
    <property type="entry name" value="Ig-like_GH2"/>
</dbReference>
<name>A0A6V8SJ50_9CLOT</name>
<dbReference type="PANTHER" id="PTHR42732:SF2">
    <property type="entry name" value="BETA-MANNOSIDASE"/>
    <property type="match status" value="1"/>
</dbReference>
<dbReference type="InterPro" id="IPR051913">
    <property type="entry name" value="GH2_Domain-Containing"/>
</dbReference>
<dbReference type="SUPFAM" id="SSF49303">
    <property type="entry name" value="beta-Galactosidase/glucuronidase domain"/>
    <property type="match status" value="1"/>
</dbReference>
<dbReference type="Pfam" id="PF02837">
    <property type="entry name" value="Glyco_hydro_2_N"/>
    <property type="match status" value="1"/>
</dbReference>
<feature type="domain" description="Glycoside hydrolase family 2 immunoglobulin-like beta-sandwich" evidence="4">
    <location>
        <begin position="184"/>
        <end position="290"/>
    </location>
</feature>
<keyword evidence="3" id="KW-0326">Glycosidase</keyword>
<dbReference type="InterPro" id="IPR036156">
    <property type="entry name" value="Beta-gal/glucu_dom_sf"/>
</dbReference>
<evidence type="ECO:0000256" key="3">
    <source>
        <dbReference type="ARBA" id="ARBA00023295"/>
    </source>
</evidence>
<protein>
    <submittedName>
        <fullName evidence="7">Beta-glucuronidase</fullName>
    </submittedName>
</protein>
<dbReference type="Gene3D" id="3.20.20.80">
    <property type="entry name" value="Glycosidases"/>
    <property type="match status" value="1"/>
</dbReference>
<dbReference type="Proteomes" id="UP000580568">
    <property type="component" value="Unassembled WGS sequence"/>
</dbReference>
<proteinExistence type="inferred from homology"/>
<gene>
    <name evidence="7" type="ORF">bsdtw1_03092</name>
</gene>
<feature type="domain" description="Glycosyl hydrolases family 2 sugar binding" evidence="6">
    <location>
        <begin position="22"/>
        <end position="143"/>
    </location>
</feature>
<dbReference type="SUPFAM" id="SSF49785">
    <property type="entry name" value="Galactose-binding domain-like"/>
    <property type="match status" value="1"/>
</dbReference>
<dbReference type="Gene3D" id="2.60.40.10">
    <property type="entry name" value="Immunoglobulins"/>
    <property type="match status" value="1"/>
</dbReference>
<dbReference type="PANTHER" id="PTHR42732">
    <property type="entry name" value="BETA-GALACTOSIDASE"/>
    <property type="match status" value="1"/>
</dbReference>
<accession>A0A6V8SJ50</accession>
<dbReference type="InterPro" id="IPR017853">
    <property type="entry name" value="GH"/>
</dbReference>
<evidence type="ECO:0000259" key="6">
    <source>
        <dbReference type="Pfam" id="PF02837"/>
    </source>
</evidence>
<dbReference type="InterPro" id="IPR006104">
    <property type="entry name" value="Glyco_hydro_2_N"/>
</dbReference>
<sequence length="590" mass="69175">MAINIVRNEHPRPNFERKTWLNLNGDWDFEYDDNDLGLKSKWYQNNSFSKKIVVPYVFQSELSGINEQEVHDIVWYSREFDIPEKLKDKRINLHFGAVDYKADVWVNGNHVITHEGGHVPFSVEITDVLKDSGNKVVIRVEDYTYDLELPRGKQYWKEKSEGIFYTRTTGIWQTVWLEAVSENYLQNLWITPDLDNKKVHVEYELERVSSNTYLEVTITLRDKVIVQDRIGIINGRGKRDFWLDQNITIDWNHQEAWAWTPENPVLFDINFKVIVDDTCIDEVNSYFGLRKVSIVSGKFMLNNRPYFQKLLLDQGYWEKSLLTAPSDEDFVKDIKLSKAMGFNGVRKHQKIEDPRYLYWADKLGFLVWGEIASAYNYSRTYVNRITKEWMDMIERDYNHPCIVAWTPLNESWGVEGIMNNKNEQAHSASMYWLTKSLDQTRPVISNDGWDHTKTDLLTIHDYEWKNEVLKNRYSSLDNILNSTPAGRTIVAQGWEYEGQPIIVSEMGGISYQKSDWKGWGYSSASSDEDFIKRYYDVISPLLESPLVQGFVYTQITDVEQEINGLLTYKREPKVDVDIIKSINDGKWNPN</sequence>
<reference evidence="7 8" key="1">
    <citation type="submission" date="2020-07" db="EMBL/GenBank/DDBJ databases">
        <title>A new beta-1,3-glucan-decomposing anaerobic bacterium isolated from anoxic soil subjected to biological soil disinfestation.</title>
        <authorList>
            <person name="Ueki A."/>
            <person name="Tonouchi A."/>
        </authorList>
    </citation>
    <scope>NUCLEOTIDE SEQUENCE [LARGE SCALE GENOMIC DNA]</scope>
    <source>
        <strain evidence="7 8">TW1</strain>
    </source>
</reference>
<evidence type="ECO:0000256" key="2">
    <source>
        <dbReference type="ARBA" id="ARBA00022801"/>
    </source>
</evidence>
<evidence type="ECO:0000313" key="8">
    <source>
        <dbReference type="Proteomes" id="UP000580568"/>
    </source>
</evidence>
<dbReference type="GO" id="GO:0005975">
    <property type="term" value="P:carbohydrate metabolic process"/>
    <property type="evidence" value="ECO:0007669"/>
    <property type="project" value="InterPro"/>
</dbReference>
<keyword evidence="2" id="KW-0378">Hydrolase</keyword>
<comment type="similarity">
    <text evidence="1">Belongs to the glycosyl hydrolase 2 family.</text>
</comment>
<dbReference type="RefSeq" id="WP_183278373.1">
    <property type="nucleotide sequence ID" value="NZ_BLZR01000001.1"/>
</dbReference>
<dbReference type="AlphaFoldDB" id="A0A6V8SJ50"/>
<evidence type="ECO:0000256" key="1">
    <source>
        <dbReference type="ARBA" id="ARBA00007401"/>
    </source>
</evidence>
<dbReference type="InterPro" id="IPR006103">
    <property type="entry name" value="Glyco_hydro_2_cat"/>
</dbReference>
<dbReference type="SUPFAM" id="SSF51445">
    <property type="entry name" value="(Trans)glycosidases"/>
    <property type="match status" value="1"/>
</dbReference>
<comment type="caution">
    <text evidence="7">The sequence shown here is derived from an EMBL/GenBank/DDBJ whole genome shotgun (WGS) entry which is preliminary data.</text>
</comment>
<dbReference type="InterPro" id="IPR013783">
    <property type="entry name" value="Ig-like_fold"/>
</dbReference>
<organism evidence="7 8">
    <name type="scientific">Clostridium fungisolvens</name>
    <dbReference type="NCBI Taxonomy" id="1604897"/>
    <lineage>
        <taxon>Bacteria</taxon>
        <taxon>Bacillati</taxon>
        <taxon>Bacillota</taxon>
        <taxon>Clostridia</taxon>
        <taxon>Eubacteriales</taxon>
        <taxon>Clostridiaceae</taxon>
        <taxon>Clostridium</taxon>
    </lineage>
</organism>
<feature type="domain" description="Glycoside hydrolase family 2 catalytic" evidence="5">
    <location>
        <begin position="326"/>
        <end position="507"/>
    </location>
</feature>
<dbReference type="Gene3D" id="2.60.120.260">
    <property type="entry name" value="Galactose-binding domain-like"/>
    <property type="match status" value="1"/>
</dbReference>
<dbReference type="InterPro" id="IPR008979">
    <property type="entry name" value="Galactose-bd-like_sf"/>
</dbReference>
<dbReference type="GO" id="GO:0004553">
    <property type="term" value="F:hydrolase activity, hydrolyzing O-glycosyl compounds"/>
    <property type="evidence" value="ECO:0007669"/>
    <property type="project" value="InterPro"/>
</dbReference>
<keyword evidence="8" id="KW-1185">Reference proteome</keyword>
<evidence type="ECO:0000313" key="7">
    <source>
        <dbReference type="EMBL" id="GFP76980.1"/>
    </source>
</evidence>
<evidence type="ECO:0000259" key="4">
    <source>
        <dbReference type="Pfam" id="PF00703"/>
    </source>
</evidence>
<dbReference type="Pfam" id="PF02836">
    <property type="entry name" value="Glyco_hydro_2_C"/>
    <property type="match status" value="1"/>
</dbReference>